<gene>
    <name evidence="1" type="ORF">SPELUC_LOCUS13287</name>
</gene>
<name>A0ACA9Q407_9GLOM</name>
<protein>
    <submittedName>
        <fullName evidence="1">5044_t:CDS:1</fullName>
    </submittedName>
</protein>
<comment type="caution">
    <text evidence="1">The sequence shown here is derived from an EMBL/GenBank/DDBJ whole genome shotgun (WGS) entry which is preliminary data.</text>
</comment>
<dbReference type="EMBL" id="CAJVPW010034452">
    <property type="protein sequence ID" value="CAG8733571.1"/>
    <property type="molecule type" value="Genomic_DNA"/>
</dbReference>
<proteinExistence type="predicted"/>
<reference evidence="1" key="1">
    <citation type="submission" date="2021-06" db="EMBL/GenBank/DDBJ databases">
        <authorList>
            <person name="Kallberg Y."/>
            <person name="Tangrot J."/>
            <person name="Rosling A."/>
        </authorList>
    </citation>
    <scope>NUCLEOTIDE SEQUENCE</scope>
    <source>
        <strain evidence="1">28 12/20/2015</strain>
    </source>
</reference>
<evidence type="ECO:0000313" key="1">
    <source>
        <dbReference type="EMBL" id="CAG8733571.1"/>
    </source>
</evidence>
<accession>A0ACA9Q407</accession>
<organism evidence="1 2">
    <name type="scientific">Cetraspora pellucida</name>
    <dbReference type="NCBI Taxonomy" id="1433469"/>
    <lineage>
        <taxon>Eukaryota</taxon>
        <taxon>Fungi</taxon>
        <taxon>Fungi incertae sedis</taxon>
        <taxon>Mucoromycota</taxon>
        <taxon>Glomeromycotina</taxon>
        <taxon>Glomeromycetes</taxon>
        <taxon>Diversisporales</taxon>
        <taxon>Gigasporaceae</taxon>
        <taxon>Cetraspora</taxon>
    </lineage>
</organism>
<keyword evidence="2" id="KW-1185">Reference proteome</keyword>
<evidence type="ECO:0000313" key="2">
    <source>
        <dbReference type="Proteomes" id="UP000789366"/>
    </source>
</evidence>
<feature type="non-terminal residue" evidence="1">
    <location>
        <position position="1"/>
    </location>
</feature>
<sequence>DRKEILDLKEKLTKMKELKKSSTEKKSLTDSEEQGDSSSSSKGEQNDEYRRKEMEIEKLTKEIEEKEKRQISALIITEDDRKIIKKFEDSLPSLLSLFPKDNSKKFNICGFCNAFFGKKYCVKVLHGEVKHENEKGGLKLEHLEQYQKLQEQTNYVLNMLHPERKTKKEIKEKNILIIGKTGNGKSSLSNVLVNKTERGERFVEVFRESEYSVSETKRASFAPFDGTKGNKYRVFDTVGIGDTKFTFSAVIRELANAVYMADGEFNQIFFVSRGRLTTEELETFDLLRTVIFDESVKDYTTIIKNGFTQFNNPKETQKDYEKMVHEDNKGINDLLSLSRKFVHVNVPKGNIEDREKTRNKLLKELERCGDKNYEAKDLYELGENMEKIGIKLMIITKRLKDIEESKKTQEANTSSSKTIKIHRNEKLMEDFYTKKKKELIDRKSKLVEDYIAKKKEQWKKREQEISSSSGTTINITNILTGISGISETISDLSIPGVSTVAKIIEITADCSQQAYEAYVEVLTT</sequence>
<dbReference type="Proteomes" id="UP000789366">
    <property type="component" value="Unassembled WGS sequence"/>
</dbReference>